<dbReference type="Proteomes" id="UP000523795">
    <property type="component" value="Unassembled WGS sequence"/>
</dbReference>
<evidence type="ECO:0008006" key="4">
    <source>
        <dbReference type="Google" id="ProtNLM"/>
    </source>
</evidence>
<comment type="caution">
    <text evidence="2">The sequence shown here is derived from an EMBL/GenBank/DDBJ whole genome shotgun (WGS) entry which is preliminary data.</text>
</comment>
<dbReference type="Pfam" id="PF08310">
    <property type="entry name" value="LGFP"/>
    <property type="match status" value="3"/>
</dbReference>
<organism evidence="2 3">
    <name type="scientific">Arthrobacter deserti</name>
    <dbReference type="NCBI Taxonomy" id="1742687"/>
    <lineage>
        <taxon>Bacteria</taxon>
        <taxon>Bacillati</taxon>
        <taxon>Actinomycetota</taxon>
        <taxon>Actinomycetes</taxon>
        <taxon>Micrococcales</taxon>
        <taxon>Micrococcaceae</taxon>
        <taxon>Arthrobacter</taxon>
    </lineage>
</organism>
<protein>
    <recommendedName>
        <fullName evidence="4">DUF4189 domain-containing protein</fullName>
    </recommendedName>
</protein>
<evidence type="ECO:0000313" key="2">
    <source>
        <dbReference type="EMBL" id="NKX50399.1"/>
    </source>
</evidence>
<name>A0ABX1JNI1_9MICC</name>
<keyword evidence="3" id="KW-1185">Reference proteome</keyword>
<proteinExistence type="predicted"/>
<gene>
    <name evidence="2" type="ORF">HER39_07430</name>
</gene>
<accession>A0ABX1JNI1</accession>
<reference evidence="2 3" key="1">
    <citation type="submission" date="2020-04" db="EMBL/GenBank/DDBJ databases">
        <authorList>
            <person name="Liu S."/>
        </authorList>
    </citation>
    <scope>NUCLEOTIDE SEQUENCE [LARGE SCALE GENOMIC DNA]</scope>
    <source>
        <strain evidence="2 3">CGMCC 1.15091</strain>
    </source>
</reference>
<sequence>MHGSRSPRRLGVPPALAALAAVALVSGAAPAQAETPPPSSAAAPPAAFKAAAPAFEAAGQAALERRAGQLNLSPVNDYSCVLPGGGCVRSYRAGEDGERTVALYWTSRTGAHAVELSHPVGWKYIAAGYERGPYGYPVSDLQCGVEGFGCVQDFEHGSIDQAYIAAGHRALAAKASRLQLAPADGHNCSLSGDGCVRSYISSGGRRIAVYWSAATGAQAVDMDHDIGRAFAAASYERGRYGSPVSDMVCSAGSVCRQKFEHGTITFTSDDAGTRALDAKAAALKLEPAGSYECQLAGDGCRRSYAAQGQTGRRVDIYWSASTGAHAVEMSHGIGRRFAEAGREGGRYGYPVSDMMCSGNGCTQMSQKGAIDLPSDS</sequence>
<keyword evidence="1" id="KW-0732">Signal</keyword>
<evidence type="ECO:0000256" key="1">
    <source>
        <dbReference type="SAM" id="SignalP"/>
    </source>
</evidence>
<dbReference type="InterPro" id="IPR013207">
    <property type="entry name" value="LGFP"/>
</dbReference>
<dbReference type="EMBL" id="JAAZSR010000087">
    <property type="protein sequence ID" value="NKX50399.1"/>
    <property type="molecule type" value="Genomic_DNA"/>
</dbReference>
<feature type="signal peptide" evidence="1">
    <location>
        <begin position="1"/>
        <end position="33"/>
    </location>
</feature>
<feature type="chain" id="PRO_5046443122" description="DUF4189 domain-containing protein" evidence="1">
    <location>
        <begin position="34"/>
        <end position="376"/>
    </location>
</feature>
<evidence type="ECO:0000313" key="3">
    <source>
        <dbReference type="Proteomes" id="UP000523795"/>
    </source>
</evidence>